<evidence type="ECO:0000313" key="13">
    <source>
        <dbReference type="Proteomes" id="UP000242301"/>
    </source>
</evidence>
<keyword evidence="5 10" id="KW-0694">RNA-binding</keyword>
<dbReference type="GO" id="GO:0005525">
    <property type="term" value="F:GTP binding"/>
    <property type="evidence" value="ECO:0007669"/>
    <property type="project" value="UniProtKB-UniRule"/>
</dbReference>
<evidence type="ECO:0000256" key="8">
    <source>
        <dbReference type="ARBA" id="ARBA00023274"/>
    </source>
</evidence>
<comment type="caution">
    <text evidence="10">Lacks conserved residue(s) required for the propagation of feature annotation.</text>
</comment>
<keyword evidence="4 10" id="KW-0378">Hydrolase</keyword>
<reference evidence="13" key="1">
    <citation type="submission" date="2015-05" db="EMBL/GenBank/DDBJ databases">
        <authorList>
            <person name="Manzano-Marin A."/>
        </authorList>
    </citation>
    <scope>NUCLEOTIDE SEQUENCE [LARGE SCALE GENOMIC DNA]</scope>
    <source>
        <strain evidence="13">officinalis</strain>
    </source>
</reference>
<protein>
    <recommendedName>
        <fullName evidence="10">Signal recognition particle protein</fullName>
        <ecNumber evidence="10">3.6.5.4</ecNumber>
    </recommendedName>
    <alternativeName>
        <fullName evidence="10">Fifty-four homolog</fullName>
    </alternativeName>
</protein>
<dbReference type="InterPro" id="IPR004125">
    <property type="entry name" value="Signal_recog_particle_SRP54_M"/>
</dbReference>
<dbReference type="InterPro" id="IPR000897">
    <property type="entry name" value="SRP54_GTPase_dom"/>
</dbReference>
<dbReference type="Gene3D" id="1.10.260.30">
    <property type="entry name" value="Signal recognition particle, SRP54 subunit, M-domain"/>
    <property type="match status" value="1"/>
</dbReference>
<dbReference type="EMBL" id="CVRF01000002">
    <property type="protein sequence ID" value="CRK85683.1"/>
    <property type="molecule type" value="Genomic_DNA"/>
</dbReference>
<evidence type="ECO:0000259" key="11">
    <source>
        <dbReference type="PROSITE" id="PS00300"/>
    </source>
</evidence>
<dbReference type="SUPFAM" id="SSF52540">
    <property type="entry name" value="P-loop containing nucleoside triphosphate hydrolases"/>
    <property type="match status" value="1"/>
</dbReference>
<dbReference type="Pfam" id="PF02881">
    <property type="entry name" value="SRP54_N"/>
    <property type="match status" value="1"/>
</dbReference>
<comment type="subcellular location">
    <subcellularLocation>
        <location evidence="10">Cytoplasm</location>
    </subcellularLocation>
    <text evidence="10">The SRP-RNC complex is targeted to the cytoplasmic membrane.</text>
</comment>
<organism evidence="12 13">
    <name type="scientific">Candidatus Providencia siddallii</name>
    <dbReference type="NCBI Taxonomy" id="1715285"/>
    <lineage>
        <taxon>Bacteria</taxon>
        <taxon>Pseudomonadati</taxon>
        <taxon>Pseudomonadota</taxon>
        <taxon>Gammaproteobacteria</taxon>
        <taxon>Enterobacterales</taxon>
        <taxon>Morganellaceae</taxon>
        <taxon>Providencia</taxon>
    </lineage>
</organism>
<evidence type="ECO:0000256" key="5">
    <source>
        <dbReference type="ARBA" id="ARBA00022884"/>
    </source>
</evidence>
<dbReference type="InterPro" id="IPR003593">
    <property type="entry name" value="AAA+_ATPase"/>
</dbReference>
<dbReference type="InterPro" id="IPR042101">
    <property type="entry name" value="SRP54_N_sf"/>
</dbReference>
<dbReference type="InterPro" id="IPR036891">
    <property type="entry name" value="Signal_recog_part_SRP54_M_sf"/>
</dbReference>
<evidence type="ECO:0000313" key="12">
    <source>
        <dbReference type="EMBL" id="CRK85683.1"/>
    </source>
</evidence>
<dbReference type="SMART" id="SM00963">
    <property type="entry name" value="SRP54_N"/>
    <property type="match status" value="1"/>
</dbReference>
<sequence>MFDELTKKLSLILRNISGRGRLTENNIKDVLREVRVALLEADVSLQVISEFIQKIKKNAIGQNINKSLTPGQKFIKIVRDELTKTLGEKNNQLNLSTKPPAIILITGLPGTGKTTTIIKLGKILKEKQKKKILIVSIDIYRPAAIKQLEILAKNIEINIFSSNKQEKPIDIIQKAIKYAQIQFYDVLLVDTAGCLHTNKPIMEEIKKIHNIIKPIETLLVIDAMTGQDSANIAKTFNEVFTLTGIILTKIDSDARGGAALSIRAITNKPIKFLGTGEKIDDLEPFYPDRIASRILGMGDFISLIEEIENKTFNIENKKLTKKINNGANFNLNDFLIQLKQMQNLGGINNIINKIPKIQQLSNTTVSQLNDKSITSMKAIINSMTHKEREQPEIINGSRKRRIATGSGTTVQEVNNLLKQFNILQRMIKKIKKTGLNKMIFNIKKIMRPGF</sequence>
<dbReference type="InterPro" id="IPR036225">
    <property type="entry name" value="SRP/SRP_N"/>
</dbReference>
<dbReference type="InterPro" id="IPR027417">
    <property type="entry name" value="P-loop_NTPase"/>
</dbReference>
<evidence type="ECO:0000256" key="1">
    <source>
        <dbReference type="ARBA" id="ARBA00005450"/>
    </source>
</evidence>
<evidence type="ECO:0000256" key="6">
    <source>
        <dbReference type="ARBA" id="ARBA00023134"/>
    </source>
</evidence>
<evidence type="ECO:0000256" key="7">
    <source>
        <dbReference type="ARBA" id="ARBA00023135"/>
    </source>
</evidence>
<keyword evidence="7 10" id="KW-0733">Signal recognition particle</keyword>
<dbReference type="InterPro" id="IPR004780">
    <property type="entry name" value="SRP"/>
</dbReference>
<keyword evidence="2 10" id="KW-0963">Cytoplasm</keyword>
<evidence type="ECO:0000256" key="4">
    <source>
        <dbReference type="ARBA" id="ARBA00022801"/>
    </source>
</evidence>
<dbReference type="Proteomes" id="UP000242301">
    <property type="component" value="Unassembled WGS sequence"/>
</dbReference>
<comment type="subunit">
    <text evidence="10">Part of the signal recognition particle protein translocation system, which is composed of SRP and FtsY. SRP is a ribonucleoprotein composed of Ffh and a 4.5S RNA molecule.</text>
</comment>
<feature type="binding site" evidence="10">
    <location>
        <begin position="248"/>
        <end position="251"/>
    </location>
    <ligand>
        <name>GTP</name>
        <dbReference type="ChEBI" id="CHEBI:37565"/>
    </ligand>
</feature>
<keyword evidence="6 10" id="KW-0342">GTP-binding</keyword>
<dbReference type="InterPro" id="IPR013822">
    <property type="entry name" value="Signal_recog_particl_SRP54_hlx"/>
</dbReference>
<dbReference type="AlphaFoldDB" id="A0A0M6W770"/>
<dbReference type="SMART" id="SM00382">
    <property type="entry name" value="AAA"/>
    <property type="match status" value="1"/>
</dbReference>
<feature type="domain" description="SRP54-type proteins GTP-binding" evidence="11">
    <location>
        <begin position="269"/>
        <end position="282"/>
    </location>
</feature>
<dbReference type="SUPFAM" id="SSF47446">
    <property type="entry name" value="Signal peptide-binding domain"/>
    <property type="match status" value="1"/>
</dbReference>
<evidence type="ECO:0000256" key="10">
    <source>
        <dbReference type="HAMAP-Rule" id="MF_00306"/>
    </source>
</evidence>
<dbReference type="PANTHER" id="PTHR11564:SF5">
    <property type="entry name" value="SIGNAL RECOGNITION PARTICLE SUBUNIT SRP54"/>
    <property type="match status" value="1"/>
</dbReference>
<name>A0A0M6W770_9GAMM</name>
<comment type="similarity">
    <text evidence="1 10">Belongs to the GTP-binding SRP family. SRP54 subfamily.</text>
</comment>
<accession>A0A0M6W770</accession>
<dbReference type="PROSITE" id="PS00300">
    <property type="entry name" value="SRP54"/>
    <property type="match status" value="1"/>
</dbReference>
<dbReference type="Pfam" id="PF00448">
    <property type="entry name" value="SRP54"/>
    <property type="match status" value="1"/>
</dbReference>
<comment type="domain">
    <text evidence="10">Composed of three domains: the N-terminal N domain, which is responsible for interactions with the ribosome, the central G domain, which binds GTP, and the C-terminal M domain, which binds the RNA and the signal sequence of the RNC.</text>
</comment>
<keyword evidence="13" id="KW-1185">Reference proteome</keyword>
<dbReference type="STRING" id="1715285.SOFFGTOCOR_0251"/>
<dbReference type="PANTHER" id="PTHR11564">
    <property type="entry name" value="SIGNAL RECOGNITION PARTICLE 54K PROTEIN SRP54"/>
    <property type="match status" value="1"/>
</dbReference>
<dbReference type="InterPro" id="IPR022941">
    <property type="entry name" value="SRP54"/>
</dbReference>
<proteinExistence type="inferred from homology"/>
<dbReference type="Gene3D" id="1.20.120.140">
    <property type="entry name" value="Signal recognition particle SRP54, nucleotide-binding domain"/>
    <property type="match status" value="1"/>
</dbReference>
<evidence type="ECO:0000256" key="3">
    <source>
        <dbReference type="ARBA" id="ARBA00022741"/>
    </source>
</evidence>
<dbReference type="SUPFAM" id="SSF47364">
    <property type="entry name" value="Domain of the SRP/SRP receptor G-proteins"/>
    <property type="match status" value="1"/>
</dbReference>
<evidence type="ECO:0000256" key="2">
    <source>
        <dbReference type="ARBA" id="ARBA00022490"/>
    </source>
</evidence>
<feature type="binding site" evidence="10">
    <location>
        <begin position="107"/>
        <end position="114"/>
    </location>
    <ligand>
        <name>GTP</name>
        <dbReference type="ChEBI" id="CHEBI:37565"/>
    </ligand>
</feature>
<dbReference type="EC" id="3.6.5.4" evidence="10"/>
<dbReference type="GO" id="GO:0003924">
    <property type="term" value="F:GTPase activity"/>
    <property type="evidence" value="ECO:0007669"/>
    <property type="project" value="UniProtKB-UniRule"/>
</dbReference>
<dbReference type="NCBIfam" id="TIGR00959">
    <property type="entry name" value="ffh"/>
    <property type="match status" value="1"/>
</dbReference>
<dbReference type="GO" id="GO:0006614">
    <property type="term" value="P:SRP-dependent cotranslational protein targeting to membrane"/>
    <property type="evidence" value="ECO:0007669"/>
    <property type="project" value="InterPro"/>
</dbReference>
<gene>
    <name evidence="10 12" type="primary">ffh</name>
    <name evidence="12" type="ORF">SOFFGTOCOR_0251</name>
</gene>
<dbReference type="Pfam" id="PF02978">
    <property type="entry name" value="SRP_SPB"/>
    <property type="match status" value="1"/>
</dbReference>
<keyword evidence="3 10" id="KW-0547">Nucleotide-binding</keyword>
<comment type="function">
    <text evidence="10">Involved in targeting and insertion of nascent membrane proteins into the cytoplasmic membrane. Binds to the hydrophobic signal sequence of the ribosome-nascent chain (RNC) as it emerges from the ribosomes. The SRP-RNC complex is then targeted to the cytoplasmic membrane where it interacts with the SRP receptor FtsY. Interaction with FtsY leads to the transfer of the RNC complex to the Sec translocase for insertion into the membrane, the hydrolysis of GTP by both Ffh and FtsY, and the dissociation of the SRP-FtsY complex into the individual components.</text>
</comment>
<comment type="catalytic activity">
    <reaction evidence="9 10">
        <text>GTP + H2O = GDP + phosphate + H(+)</text>
        <dbReference type="Rhea" id="RHEA:19669"/>
        <dbReference type="ChEBI" id="CHEBI:15377"/>
        <dbReference type="ChEBI" id="CHEBI:15378"/>
        <dbReference type="ChEBI" id="CHEBI:37565"/>
        <dbReference type="ChEBI" id="CHEBI:43474"/>
        <dbReference type="ChEBI" id="CHEBI:58189"/>
        <dbReference type="EC" id="3.6.5.4"/>
    </reaction>
</comment>
<dbReference type="HAMAP" id="MF_00306">
    <property type="entry name" value="SRP54"/>
    <property type="match status" value="1"/>
</dbReference>
<dbReference type="Gene3D" id="3.40.50.300">
    <property type="entry name" value="P-loop containing nucleotide triphosphate hydrolases"/>
    <property type="match status" value="1"/>
</dbReference>
<dbReference type="SMART" id="SM00962">
    <property type="entry name" value="SRP54"/>
    <property type="match status" value="1"/>
</dbReference>
<evidence type="ECO:0000256" key="9">
    <source>
        <dbReference type="ARBA" id="ARBA00048027"/>
    </source>
</evidence>
<dbReference type="GO" id="GO:0048500">
    <property type="term" value="C:signal recognition particle"/>
    <property type="evidence" value="ECO:0007669"/>
    <property type="project" value="UniProtKB-UniRule"/>
</dbReference>
<keyword evidence="8 10" id="KW-0687">Ribonucleoprotein</keyword>
<dbReference type="GO" id="GO:0008312">
    <property type="term" value="F:7S RNA binding"/>
    <property type="evidence" value="ECO:0007669"/>
    <property type="project" value="InterPro"/>
</dbReference>